<dbReference type="AlphaFoldDB" id="A0AAV0TJ03"/>
<comment type="caution">
    <text evidence="1">The sequence shown here is derived from an EMBL/GenBank/DDBJ whole genome shotgun (WGS) entry which is preliminary data.</text>
</comment>
<reference evidence="1" key="1">
    <citation type="submission" date="2022-12" db="EMBL/GenBank/DDBJ databases">
        <authorList>
            <person name="Webb A."/>
        </authorList>
    </citation>
    <scope>NUCLEOTIDE SEQUENCE</scope>
    <source>
        <strain evidence="1">Pf2</strain>
    </source>
</reference>
<proteinExistence type="predicted"/>
<organism evidence="1 2">
    <name type="scientific">Peronospora farinosa</name>
    <dbReference type="NCBI Taxonomy" id="134698"/>
    <lineage>
        <taxon>Eukaryota</taxon>
        <taxon>Sar</taxon>
        <taxon>Stramenopiles</taxon>
        <taxon>Oomycota</taxon>
        <taxon>Peronosporomycetes</taxon>
        <taxon>Peronosporales</taxon>
        <taxon>Peronosporaceae</taxon>
        <taxon>Peronospora</taxon>
    </lineage>
</organism>
<dbReference type="Proteomes" id="UP001159659">
    <property type="component" value="Unassembled WGS sequence"/>
</dbReference>
<protein>
    <recommendedName>
        <fullName evidence="3">Ankyrin repeat-containing domain</fullName>
    </recommendedName>
</protein>
<evidence type="ECO:0000313" key="1">
    <source>
        <dbReference type="EMBL" id="CAI5722750.1"/>
    </source>
</evidence>
<sequence length="164" mass="19037">MQNDKYIMLRTFSGETNYIKYLSVRCESLPHVCRLIDEYLVDSIHPQVLQDACEHGASSDDLEFIRKRTAPNWTNVVKAAARGGYLHVFEWMLERQDGCCPWEVDLRDVLAEAAAHGHLKLMKWLYSRVVPLETVTSKLCSGYMRTFVGNSWHQQWMQPQKMGI</sequence>
<name>A0AAV0TJ03_9STRA</name>
<accession>A0AAV0TJ03</accession>
<dbReference type="SUPFAM" id="SSF140860">
    <property type="entry name" value="Pseudo ankyrin repeat-like"/>
    <property type="match status" value="1"/>
</dbReference>
<evidence type="ECO:0000313" key="2">
    <source>
        <dbReference type="Proteomes" id="UP001159659"/>
    </source>
</evidence>
<dbReference type="EMBL" id="CANTFK010000670">
    <property type="protein sequence ID" value="CAI5722750.1"/>
    <property type="molecule type" value="Genomic_DNA"/>
</dbReference>
<evidence type="ECO:0008006" key="3">
    <source>
        <dbReference type="Google" id="ProtNLM"/>
    </source>
</evidence>
<gene>
    <name evidence="1" type="ORF">PFR002_LOCUS4509</name>
</gene>